<dbReference type="EMBL" id="BIMW01000034">
    <property type="protein sequence ID" value="GCE92681.1"/>
    <property type="molecule type" value="Genomic_DNA"/>
</dbReference>
<gene>
    <name evidence="1" type="ORF">NIES46_07220</name>
</gene>
<organism evidence="1 2">
    <name type="scientific">Limnospira platensis NIES-46</name>
    <dbReference type="NCBI Taxonomy" id="1236695"/>
    <lineage>
        <taxon>Bacteria</taxon>
        <taxon>Bacillati</taxon>
        <taxon>Cyanobacteriota</taxon>
        <taxon>Cyanophyceae</taxon>
        <taxon>Oscillatoriophycideae</taxon>
        <taxon>Oscillatoriales</taxon>
        <taxon>Sirenicapillariaceae</taxon>
        <taxon>Limnospira</taxon>
    </lineage>
</organism>
<accession>A0A5M3T499</accession>
<comment type="caution">
    <text evidence="1">The sequence shown here is derived from an EMBL/GenBank/DDBJ whole genome shotgun (WGS) entry which is preliminary data.</text>
</comment>
<proteinExistence type="predicted"/>
<dbReference type="Proteomes" id="UP000326169">
    <property type="component" value="Unassembled WGS sequence"/>
</dbReference>
<evidence type="ECO:0000313" key="2">
    <source>
        <dbReference type="Proteomes" id="UP000326169"/>
    </source>
</evidence>
<evidence type="ECO:0000313" key="1">
    <source>
        <dbReference type="EMBL" id="GCE92681.1"/>
    </source>
</evidence>
<sequence length="88" mass="9478">MVNSMVLFQSVSLEMTNRAGMALAQSLQDHPLYEWVQVRAGRAPGDADGAGVNMAHVDVESRFLALQDREAAVQQLACEVSAIARCCA</sequence>
<dbReference type="RefSeq" id="WP_014275001.1">
    <property type="nucleotide sequence ID" value="NZ_BIMW01000034.1"/>
</dbReference>
<protein>
    <submittedName>
        <fullName evidence="1">Cation efflux system protein NrsA</fullName>
    </submittedName>
</protein>
<name>A0A5M3T499_LIMPL</name>
<dbReference type="GeneID" id="301686244"/>
<reference evidence="1 2" key="1">
    <citation type="journal article" date="2019" name="J Genomics">
        <title>The Draft Genome of a Hydrogen-producing Cyanobacterium, Arthrospira platensis NIES-46.</title>
        <authorList>
            <person name="Suzuki S."/>
            <person name="Yamaguchi H."/>
            <person name="Kawachi M."/>
        </authorList>
    </citation>
    <scope>NUCLEOTIDE SEQUENCE [LARGE SCALE GENOMIC DNA]</scope>
    <source>
        <strain evidence="1 2">NIES-46</strain>
    </source>
</reference>
<keyword evidence="2" id="KW-1185">Reference proteome</keyword>